<dbReference type="AlphaFoldDB" id="A0AA38FDI4"/>
<keyword evidence="6" id="KW-1185">Reference proteome</keyword>
<dbReference type="Pfam" id="PF03759">
    <property type="entry name" value="PRONE"/>
    <property type="match status" value="1"/>
</dbReference>
<comment type="caution">
    <text evidence="5">The sequence shown here is derived from an EMBL/GenBank/DDBJ whole genome shotgun (WGS) entry which is preliminary data.</text>
</comment>
<dbReference type="Gene3D" id="1.20.58.2010">
    <property type="entry name" value="PRONE domain, subdomain 1"/>
    <property type="match status" value="2"/>
</dbReference>
<dbReference type="Proteomes" id="UP000824469">
    <property type="component" value="Unassembled WGS sequence"/>
</dbReference>
<reference evidence="5 6" key="1">
    <citation type="journal article" date="2021" name="Nat. Plants">
        <title>The Taxus genome provides insights into paclitaxel biosynthesis.</title>
        <authorList>
            <person name="Xiong X."/>
            <person name="Gou J."/>
            <person name="Liao Q."/>
            <person name="Li Y."/>
            <person name="Zhou Q."/>
            <person name="Bi G."/>
            <person name="Li C."/>
            <person name="Du R."/>
            <person name="Wang X."/>
            <person name="Sun T."/>
            <person name="Guo L."/>
            <person name="Liang H."/>
            <person name="Lu P."/>
            <person name="Wu Y."/>
            <person name="Zhang Z."/>
            <person name="Ro D.K."/>
            <person name="Shang Y."/>
            <person name="Huang S."/>
            <person name="Yan J."/>
        </authorList>
    </citation>
    <scope>NUCLEOTIDE SEQUENCE [LARGE SCALE GENOMIC DNA]</scope>
    <source>
        <strain evidence="5">Ta-2019</strain>
    </source>
</reference>
<sequence length="574" mass="64814">MHRLGCCRRDKGLSLDMEEDERKMMNMGMVDGVFKRWSMDSGGFCTDSLSLEEDDSSCSSSKDGFGSFSTARWSVRRLPEDQGHEELLEVPSPVHYKIVPDEKTVHQMEWDDVNMMKERFAKLLLGEDMSGGSKGVSTALALSNAVTNLSASVFGELWRLEPLAEERKAKWCREMDWLLSPANYMVELVPARQSYSNGRSIEIMTPRPRSDIHINLPALRKLDAMLIESLDSLGQTEFWYAEGENREVNDIGNGNMKQGKKWWLPIPKVPLNGLSDEARKKLLYQRDCINQIFKAAKSINEQILSEMEVPEVFWETLPKTGKSSLGDALYRAITTEYSSTEIVLASLDLSTEHSALEMANRLESAIYTWKRRIQGRQSISIEDGKTGVRSSWSLVKESEAELVKKELYMERADSILLHLKNKFPSIPQTFLDITKIQYNRDVGHSILESYSRVLESLAFNILSRIGDVVREDDFTKSSQTLRCIDDESIISSKSRNPEEHCPFPSESPSPASPMETPESLRSHHQADATQIGEALINYLNRESCFSESDYKDATEEMPTSTGKNSATPSPGLAN</sequence>
<name>A0AA38FDI4_TAXCH</name>
<feature type="region of interest" description="Disordered" evidence="3">
    <location>
        <begin position="549"/>
        <end position="574"/>
    </location>
</feature>
<feature type="domain" description="PRONE" evidence="4">
    <location>
        <begin position="103"/>
        <end position="482"/>
    </location>
</feature>
<evidence type="ECO:0000256" key="2">
    <source>
        <dbReference type="PROSITE-ProRule" id="PRU00663"/>
    </source>
</evidence>
<evidence type="ECO:0000259" key="4">
    <source>
        <dbReference type="PROSITE" id="PS51334"/>
    </source>
</evidence>
<dbReference type="GO" id="GO:0005085">
    <property type="term" value="F:guanyl-nucleotide exchange factor activity"/>
    <property type="evidence" value="ECO:0007669"/>
    <property type="project" value="UniProtKB-UniRule"/>
</dbReference>
<evidence type="ECO:0000256" key="1">
    <source>
        <dbReference type="ARBA" id="ARBA00022658"/>
    </source>
</evidence>
<dbReference type="FunFam" id="1.20.58.2010:FF:000001">
    <property type="entry name" value="Rop guanine nucleotide exchange factor 14"/>
    <property type="match status" value="1"/>
</dbReference>
<accession>A0AA38FDI4</accession>
<evidence type="ECO:0000256" key="3">
    <source>
        <dbReference type="SAM" id="MobiDB-lite"/>
    </source>
</evidence>
<dbReference type="EMBL" id="JAHRHJ020000010">
    <property type="protein sequence ID" value="KAH9298613.1"/>
    <property type="molecule type" value="Genomic_DNA"/>
</dbReference>
<protein>
    <recommendedName>
        <fullName evidence="4">PRONE domain-containing protein</fullName>
    </recommendedName>
</protein>
<keyword evidence="1 2" id="KW-0344">Guanine-nucleotide releasing factor</keyword>
<dbReference type="PROSITE" id="PS51334">
    <property type="entry name" value="PRONE"/>
    <property type="match status" value="1"/>
</dbReference>
<dbReference type="InterPro" id="IPR038937">
    <property type="entry name" value="RopGEF"/>
</dbReference>
<feature type="compositionally biased region" description="Polar residues" evidence="3">
    <location>
        <begin position="557"/>
        <end position="568"/>
    </location>
</feature>
<dbReference type="PANTHER" id="PTHR33101">
    <property type="entry name" value="ROP GUANINE NUCLEOTIDE EXCHANGE FACTOR 1"/>
    <property type="match status" value="1"/>
</dbReference>
<dbReference type="OMA" id="WNFMKDS"/>
<dbReference type="InterPro" id="IPR005512">
    <property type="entry name" value="PRONE_dom"/>
</dbReference>
<proteinExistence type="predicted"/>
<gene>
    <name evidence="5" type="ORF">KI387_030295</name>
</gene>
<dbReference type="PANTHER" id="PTHR33101:SF2">
    <property type="entry name" value="ROP GUANINE NUCLEOTIDE EXCHANGE FACTOR 14"/>
    <property type="match status" value="1"/>
</dbReference>
<evidence type="ECO:0000313" key="5">
    <source>
        <dbReference type="EMBL" id="KAH9298613.1"/>
    </source>
</evidence>
<evidence type="ECO:0000313" key="6">
    <source>
        <dbReference type="Proteomes" id="UP000824469"/>
    </source>
</evidence>
<dbReference type="FunFam" id="1.20.58.2010:FF:000003">
    <property type="entry name" value="Rop guanine nucleotide exchange factor 14"/>
    <property type="match status" value="1"/>
</dbReference>
<feature type="region of interest" description="Disordered" evidence="3">
    <location>
        <begin position="493"/>
        <end position="527"/>
    </location>
</feature>
<organism evidence="5 6">
    <name type="scientific">Taxus chinensis</name>
    <name type="common">Chinese yew</name>
    <name type="synonym">Taxus wallichiana var. chinensis</name>
    <dbReference type="NCBI Taxonomy" id="29808"/>
    <lineage>
        <taxon>Eukaryota</taxon>
        <taxon>Viridiplantae</taxon>
        <taxon>Streptophyta</taxon>
        <taxon>Embryophyta</taxon>
        <taxon>Tracheophyta</taxon>
        <taxon>Spermatophyta</taxon>
        <taxon>Pinopsida</taxon>
        <taxon>Pinidae</taxon>
        <taxon>Conifers II</taxon>
        <taxon>Cupressales</taxon>
        <taxon>Taxaceae</taxon>
        <taxon>Taxus</taxon>
    </lineage>
</organism>
<feature type="non-terminal residue" evidence="5">
    <location>
        <position position="1"/>
    </location>
</feature>